<protein>
    <submittedName>
        <fullName evidence="1">Uncharacterized protein</fullName>
    </submittedName>
</protein>
<gene>
    <name evidence="1" type="ORF">OSO01_44750</name>
</gene>
<keyword evidence="2" id="KW-1185">Reference proteome</keyword>
<evidence type="ECO:0000313" key="1">
    <source>
        <dbReference type="EMBL" id="GEN89736.1"/>
    </source>
</evidence>
<dbReference type="EMBL" id="BJYM01000028">
    <property type="protein sequence ID" value="GEN89736.1"/>
    <property type="molecule type" value="Genomic_DNA"/>
</dbReference>
<reference evidence="1 2" key="1">
    <citation type="submission" date="2019-07" db="EMBL/GenBank/DDBJ databases">
        <title>Whole genome shotgun sequence of Oceanobacillus sojae NBRC 105379.</title>
        <authorList>
            <person name="Hosoyama A."/>
            <person name="Uohara A."/>
            <person name="Ohji S."/>
            <person name="Ichikawa N."/>
        </authorList>
    </citation>
    <scope>NUCLEOTIDE SEQUENCE [LARGE SCALE GENOMIC DNA]</scope>
    <source>
        <strain evidence="1 2">NBRC 105379</strain>
    </source>
</reference>
<proteinExistence type="predicted"/>
<name>A0A511ZQK1_9BACI</name>
<accession>A0A511ZQK1</accession>
<sequence>MKKAIVVQSRVVADTSVEIVVSLKNFISYAGISAVLTNGMETIDLPYQRVKKKLTISIPISRLSDDVNNYILLSNAKQKFWLKLDEHIEEVFYHVAGNKLFRLSVNKKVLVKNLLPNKPAQGFFNYEDTIKVFLQHEVLGRKPVEYDRKNYELPFDLFIVSSDSEKYDVVMNKMGYNEEEVAATGLARFDNLPKGNNSKDILLMPTWREWIHTDEQFLKSQYYNYYNNLINNERL</sequence>
<comment type="caution">
    <text evidence="1">The sequence shown here is derived from an EMBL/GenBank/DDBJ whole genome shotgun (WGS) entry which is preliminary data.</text>
</comment>
<dbReference type="AlphaFoldDB" id="A0A511ZQK1"/>
<organism evidence="1 2">
    <name type="scientific">Oceanobacillus sojae</name>
    <dbReference type="NCBI Taxonomy" id="582851"/>
    <lineage>
        <taxon>Bacteria</taxon>
        <taxon>Bacillati</taxon>
        <taxon>Bacillota</taxon>
        <taxon>Bacilli</taxon>
        <taxon>Bacillales</taxon>
        <taxon>Bacillaceae</taxon>
        <taxon>Oceanobacillus</taxon>
    </lineage>
</organism>
<dbReference type="InterPro" id="IPR043149">
    <property type="entry name" value="TagF_N"/>
</dbReference>
<dbReference type="Gene3D" id="3.40.50.11820">
    <property type="match status" value="1"/>
</dbReference>
<dbReference type="RefSeq" id="WP_246145280.1">
    <property type="nucleotide sequence ID" value="NZ_BJYM01000028.1"/>
</dbReference>
<evidence type="ECO:0000313" key="2">
    <source>
        <dbReference type="Proteomes" id="UP000321558"/>
    </source>
</evidence>
<dbReference type="Proteomes" id="UP000321558">
    <property type="component" value="Unassembled WGS sequence"/>
</dbReference>